<organism evidence="5">
    <name type="scientific">freshwater metagenome</name>
    <dbReference type="NCBI Taxonomy" id="449393"/>
    <lineage>
        <taxon>unclassified sequences</taxon>
        <taxon>metagenomes</taxon>
        <taxon>ecological metagenomes</taxon>
    </lineage>
</organism>
<accession>A0A6J6NPQ9</accession>
<evidence type="ECO:0000259" key="4">
    <source>
        <dbReference type="Pfam" id="PF13193"/>
    </source>
</evidence>
<sequence>MSCGELLELLVYDLTMSTATISSIGDIVRTHGTGRPQHTCLIEGTRELSWAEMYENSQRVANGFAAAGVQAEDRVALLDMNGIPHFEICFGAALINAVSVDVNWRLAPPEVEYIVNNAEAKVLVVGAEFVSILDAIAPNLTHTKLILVVGGHGQYEDWNTWVARQSLGDPRVPSAPNDVAFQLYSSGTTGLPKGVMLSNANFLAIGPMIEEIWEITPDSMNLAAMPLFHIGGGGWAMAGMYQGCTTVIFRVLDPVALVNLIEERRITHAFLVPAVLAFMNMIPESATKDFSSLRVMAYGASPISEDVLTKSVALLKCKFWQAYGLTETTGAVINLPPEDHALDSPNKHRLRSCGVPGPGVEIRIHDNDNNRDCETGEVGEIWIRTGQNMLGYWKRPDETAKAIDADGWFKSGDAGYVDADGYVYIHDRVKDMIVSGGENVYPAEVENVLMSHPGIADVAVIGIPHEKWGETALAVVVKAAGVDVTEDEIIEFSRERLARFKCPTQVQWIDVLPRNPSGKVLKKDLREPYWAGRERRVN</sequence>
<dbReference type="NCBIfam" id="NF004837">
    <property type="entry name" value="PRK06187.1"/>
    <property type="match status" value="1"/>
</dbReference>
<dbReference type="InterPro" id="IPR000873">
    <property type="entry name" value="AMP-dep_synth/lig_dom"/>
</dbReference>
<keyword evidence="2" id="KW-0436">Ligase</keyword>
<dbReference type="Pfam" id="PF13193">
    <property type="entry name" value="AMP-binding_C"/>
    <property type="match status" value="1"/>
</dbReference>
<feature type="domain" description="AMP-binding enzyme C-terminal" evidence="4">
    <location>
        <begin position="444"/>
        <end position="519"/>
    </location>
</feature>
<proteinExistence type="inferred from homology"/>
<gene>
    <name evidence="5" type="ORF">UFOPK2295_01765</name>
</gene>
<dbReference type="GO" id="GO:0016405">
    <property type="term" value="F:CoA-ligase activity"/>
    <property type="evidence" value="ECO:0007669"/>
    <property type="project" value="TreeGrafter"/>
</dbReference>
<comment type="similarity">
    <text evidence="1">Belongs to the ATP-dependent AMP-binding enzyme family.</text>
</comment>
<dbReference type="Gene3D" id="3.40.50.12780">
    <property type="entry name" value="N-terminal domain of ligase-like"/>
    <property type="match status" value="1"/>
</dbReference>
<evidence type="ECO:0000313" key="5">
    <source>
        <dbReference type="EMBL" id="CAB4688216.1"/>
    </source>
</evidence>
<dbReference type="InterPro" id="IPR025110">
    <property type="entry name" value="AMP-bd_C"/>
</dbReference>
<evidence type="ECO:0000256" key="2">
    <source>
        <dbReference type="ARBA" id="ARBA00022598"/>
    </source>
</evidence>
<dbReference type="Pfam" id="PF00501">
    <property type="entry name" value="AMP-binding"/>
    <property type="match status" value="1"/>
</dbReference>
<dbReference type="AlphaFoldDB" id="A0A6J6NPQ9"/>
<dbReference type="EMBL" id="CAEZWV010000067">
    <property type="protein sequence ID" value="CAB4688216.1"/>
    <property type="molecule type" value="Genomic_DNA"/>
</dbReference>
<dbReference type="Gene3D" id="3.30.300.30">
    <property type="match status" value="1"/>
</dbReference>
<reference evidence="5" key="1">
    <citation type="submission" date="2020-05" db="EMBL/GenBank/DDBJ databases">
        <authorList>
            <person name="Chiriac C."/>
            <person name="Salcher M."/>
            <person name="Ghai R."/>
            <person name="Kavagutti S V."/>
        </authorList>
    </citation>
    <scope>NUCLEOTIDE SEQUENCE</scope>
</reference>
<dbReference type="InterPro" id="IPR042099">
    <property type="entry name" value="ANL_N_sf"/>
</dbReference>
<evidence type="ECO:0000256" key="1">
    <source>
        <dbReference type="ARBA" id="ARBA00006432"/>
    </source>
</evidence>
<name>A0A6J6NPQ9_9ZZZZ</name>
<dbReference type="PANTHER" id="PTHR24096:SF267">
    <property type="entry name" value="MALONATE--COA LIGASE ACSF3, MITOCHONDRIAL"/>
    <property type="match status" value="1"/>
</dbReference>
<feature type="domain" description="AMP-dependent synthetase/ligase" evidence="3">
    <location>
        <begin position="31"/>
        <end position="393"/>
    </location>
</feature>
<evidence type="ECO:0000259" key="3">
    <source>
        <dbReference type="Pfam" id="PF00501"/>
    </source>
</evidence>
<dbReference type="SUPFAM" id="SSF56801">
    <property type="entry name" value="Acetyl-CoA synthetase-like"/>
    <property type="match status" value="1"/>
</dbReference>
<protein>
    <submittedName>
        <fullName evidence="5">Unannotated protein</fullName>
    </submittedName>
</protein>
<dbReference type="PANTHER" id="PTHR24096">
    <property type="entry name" value="LONG-CHAIN-FATTY-ACID--COA LIGASE"/>
    <property type="match status" value="1"/>
</dbReference>
<dbReference type="InterPro" id="IPR045851">
    <property type="entry name" value="AMP-bd_C_sf"/>
</dbReference>
<dbReference type="FunFam" id="3.30.300.30:FF:000008">
    <property type="entry name" value="2,3-dihydroxybenzoate-AMP ligase"/>
    <property type="match status" value="1"/>
</dbReference>